<dbReference type="EMBL" id="KI894027">
    <property type="protein sequence ID" value="OBR88499.1"/>
    <property type="molecule type" value="Genomic_DNA"/>
</dbReference>
<dbReference type="AlphaFoldDB" id="A0A1A6AEM8"/>
<dbReference type="EMBL" id="CP144530">
    <property type="protein sequence ID" value="WWC57781.1"/>
    <property type="molecule type" value="Genomic_DNA"/>
</dbReference>
<evidence type="ECO:0000313" key="1">
    <source>
        <dbReference type="EMBL" id="OBR88499.1"/>
    </source>
</evidence>
<evidence type="ECO:0000313" key="3">
    <source>
        <dbReference type="Proteomes" id="UP000078595"/>
    </source>
</evidence>
<name>A0A1A6AEM8_9TREE</name>
<dbReference type="RefSeq" id="XP_018266341.1">
    <property type="nucleotide sequence ID" value="XM_018403687.1"/>
</dbReference>
<dbReference type="VEuPathDB" id="FungiDB:I303_00316"/>
<gene>
    <name evidence="1" type="ORF">I303_00316</name>
    <name evidence="2" type="ORF">I303_100316</name>
</gene>
<proteinExistence type="predicted"/>
<reference evidence="2" key="2">
    <citation type="submission" date="2013-07" db="EMBL/GenBank/DDBJ databases">
        <authorList>
            <consortium name="The Broad Institute Genome Sequencing Platform"/>
            <person name="Cuomo C."/>
            <person name="Litvintseva A."/>
            <person name="Chen Y."/>
            <person name="Heitman J."/>
            <person name="Sun S."/>
            <person name="Springer D."/>
            <person name="Dromer F."/>
            <person name="Young S.K."/>
            <person name="Zeng Q."/>
            <person name="Gargeya S."/>
            <person name="Fitzgerald M."/>
            <person name="Abouelleil A."/>
            <person name="Alvarado L."/>
            <person name="Berlin A.M."/>
            <person name="Chapman S.B."/>
            <person name="Dewar J."/>
            <person name="Goldberg J."/>
            <person name="Griggs A."/>
            <person name="Gujja S."/>
            <person name="Hansen M."/>
            <person name="Howarth C."/>
            <person name="Imamovic A."/>
            <person name="Larimer J."/>
            <person name="McCowan C."/>
            <person name="Murphy C."/>
            <person name="Pearson M."/>
            <person name="Priest M."/>
            <person name="Roberts A."/>
            <person name="Saif S."/>
            <person name="Shea T."/>
            <person name="Sykes S."/>
            <person name="Wortman J."/>
            <person name="Nusbaum C."/>
            <person name="Birren B."/>
        </authorList>
    </citation>
    <scope>NUCLEOTIDE SEQUENCE</scope>
    <source>
        <strain evidence="2">CBS 10117</strain>
    </source>
</reference>
<accession>A0A1A6AEM8</accession>
<evidence type="ECO:0000313" key="2">
    <source>
        <dbReference type="EMBL" id="WWC57781.1"/>
    </source>
</evidence>
<reference evidence="1" key="1">
    <citation type="submission" date="2013-07" db="EMBL/GenBank/DDBJ databases">
        <title>The Genome Sequence of Cryptococcus dejecticola CBS10117.</title>
        <authorList>
            <consortium name="The Broad Institute Genome Sequencing Platform"/>
            <person name="Cuomo C."/>
            <person name="Litvintseva A."/>
            <person name="Chen Y."/>
            <person name="Heitman J."/>
            <person name="Sun S."/>
            <person name="Springer D."/>
            <person name="Dromer F."/>
            <person name="Young S.K."/>
            <person name="Zeng Q."/>
            <person name="Gargeya S."/>
            <person name="Fitzgerald M."/>
            <person name="Abouelleil A."/>
            <person name="Alvarado L."/>
            <person name="Berlin A.M."/>
            <person name="Chapman S.B."/>
            <person name="Dewar J."/>
            <person name="Goldberg J."/>
            <person name="Griggs A."/>
            <person name="Gujja S."/>
            <person name="Hansen M."/>
            <person name="Howarth C."/>
            <person name="Imamovic A."/>
            <person name="Larimer J."/>
            <person name="McCowan C."/>
            <person name="Murphy C."/>
            <person name="Pearson M."/>
            <person name="Priest M."/>
            <person name="Roberts A."/>
            <person name="Saif S."/>
            <person name="Shea T."/>
            <person name="Sykes S."/>
            <person name="Wortman J."/>
            <person name="Nusbaum C."/>
            <person name="Birren B."/>
        </authorList>
    </citation>
    <scope>NUCLEOTIDE SEQUENCE [LARGE SCALE GENOMIC DNA]</scope>
    <source>
        <strain evidence="1">CBS 10117</strain>
    </source>
</reference>
<sequence>MSAQVEITYPGYCIRLEMTNEHVFAMERVPSKNIVALTAPAPIQLIVDCNTPGFEATPNIYKGLALSLSLAIPQGDTLFVPDGDFAPLLSLQPREKNGVCVGVASFYGFFTTVTAEEYRVNIEVIDVGLIPEQEGSMVASYLTAPFTVLLKG</sequence>
<organism evidence="1">
    <name type="scientific">Kwoniella dejecticola CBS 10117</name>
    <dbReference type="NCBI Taxonomy" id="1296121"/>
    <lineage>
        <taxon>Eukaryota</taxon>
        <taxon>Fungi</taxon>
        <taxon>Dikarya</taxon>
        <taxon>Basidiomycota</taxon>
        <taxon>Agaricomycotina</taxon>
        <taxon>Tremellomycetes</taxon>
        <taxon>Tremellales</taxon>
        <taxon>Cryptococcaceae</taxon>
        <taxon>Kwoniella</taxon>
    </lineage>
</organism>
<protein>
    <submittedName>
        <fullName evidence="1">Uncharacterized protein</fullName>
    </submittedName>
</protein>
<keyword evidence="3" id="KW-1185">Reference proteome</keyword>
<dbReference type="GeneID" id="28964015"/>
<dbReference type="Proteomes" id="UP000078595">
    <property type="component" value="Chromosome 1"/>
</dbReference>
<dbReference type="KEGG" id="kdj:28964015"/>
<reference evidence="2" key="3">
    <citation type="submission" date="2024-02" db="EMBL/GenBank/DDBJ databases">
        <title>Comparative genomics of Cryptococcus and Kwoniella reveals pathogenesis evolution and contrasting modes of karyotype evolution via chromosome fusion or intercentromeric recombination.</title>
        <authorList>
            <person name="Coelho M.A."/>
            <person name="David-Palma M."/>
            <person name="Shea T."/>
            <person name="Bowers K."/>
            <person name="McGinley-Smith S."/>
            <person name="Mohammad A.W."/>
            <person name="Gnirke A."/>
            <person name="Yurkov A.M."/>
            <person name="Nowrousian M."/>
            <person name="Sun S."/>
            <person name="Cuomo C.A."/>
            <person name="Heitman J."/>
        </authorList>
    </citation>
    <scope>NUCLEOTIDE SEQUENCE</scope>
    <source>
        <strain evidence="2">CBS 10117</strain>
    </source>
</reference>